<dbReference type="Proteomes" id="UP000308768">
    <property type="component" value="Unassembled WGS sequence"/>
</dbReference>
<dbReference type="Gene3D" id="1.25.40.10">
    <property type="entry name" value="Tetratricopeptide repeat domain"/>
    <property type="match status" value="3"/>
</dbReference>
<dbReference type="GO" id="GO:0006355">
    <property type="term" value="P:regulation of DNA-templated transcription"/>
    <property type="evidence" value="ECO:0007669"/>
    <property type="project" value="InterPro"/>
</dbReference>
<feature type="compositionally biased region" description="Acidic residues" evidence="4">
    <location>
        <begin position="1143"/>
        <end position="1152"/>
    </location>
</feature>
<protein>
    <recommendedName>
        <fullName evidence="7">TPR-like protein</fullName>
    </recommendedName>
</protein>
<gene>
    <name evidence="5" type="ORF">B0A49_08956</name>
</gene>
<dbReference type="InterPro" id="IPR019734">
    <property type="entry name" value="TPR_rpt"/>
</dbReference>
<feature type="repeat" description="TPR" evidence="3">
    <location>
        <begin position="772"/>
        <end position="805"/>
    </location>
</feature>
<evidence type="ECO:0000313" key="5">
    <source>
        <dbReference type="EMBL" id="TKA66400.1"/>
    </source>
</evidence>
<dbReference type="SUPFAM" id="SSF48452">
    <property type="entry name" value="TPR-like"/>
    <property type="match status" value="2"/>
</dbReference>
<evidence type="ECO:0000256" key="4">
    <source>
        <dbReference type="SAM" id="MobiDB-lite"/>
    </source>
</evidence>
<dbReference type="EMBL" id="NAJN01001024">
    <property type="protein sequence ID" value="TKA66400.1"/>
    <property type="molecule type" value="Genomic_DNA"/>
</dbReference>
<evidence type="ECO:0000256" key="3">
    <source>
        <dbReference type="PROSITE-ProRule" id="PRU00339"/>
    </source>
</evidence>
<feature type="region of interest" description="Disordered" evidence="4">
    <location>
        <begin position="979"/>
        <end position="1216"/>
    </location>
</feature>
<dbReference type="GO" id="GO:0006368">
    <property type="term" value="P:transcription elongation by RNA polymerase II"/>
    <property type="evidence" value="ECO:0007669"/>
    <property type="project" value="TreeGrafter"/>
</dbReference>
<feature type="compositionally biased region" description="Basic and acidic residues" evidence="4">
    <location>
        <begin position="1130"/>
        <end position="1140"/>
    </location>
</feature>
<evidence type="ECO:0008006" key="7">
    <source>
        <dbReference type="Google" id="ProtNLM"/>
    </source>
</evidence>
<dbReference type="AlphaFoldDB" id="A0A4U0WSC6"/>
<feature type="compositionally biased region" description="Low complexity" evidence="4">
    <location>
        <begin position="1056"/>
        <end position="1067"/>
    </location>
</feature>
<dbReference type="GO" id="GO:0016593">
    <property type="term" value="C:Cdc73/Paf1 complex"/>
    <property type="evidence" value="ECO:0007669"/>
    <property type="project" value="TreeGrafter"/>
</dbReference>
<dbReference type="PANTHER" id="PTHR14027">
    <property type="entry name" value="RNA POLYMERASE-ASSOCIATED PROTEIN CTR9"/>
    <property type="match status" value="1"/>
</dbReference>
<dbReference type="PANTHER" id="PTHR14027:SF2">
    <property type="entry name" value="RNA POLYMERASE-ASSOCIATED PROTEIN CTR9 HOMOLOG"/>
    <property type="match status" value="1"/>
</dbReference>
<dbReference type="Pfam" id="PF13432">
    <property type="entry name" value="TPR_16"/>
    <property type="match status" value="1"/>
</dbReference>
<dbReference type="SUPFAM" id="SSF81901">
    <property type="entry name" value="HCP-like"/>
    <property type="match status" value="1"/>
</dbReference>
<feature type="compositionally biased region" description="Basic residues" evidence="4">
    <location>
        <begin position="1012"/>
        <end position="1027"/>
    </location>
</feature>
<dbReference type="OrthoDB" id="343875at2759"/>
<feature type="compositionally biased region" description="Acidic residues" evidence="4">
    <location>
        <begin position="1165"/>
        <end position="1177"/>
    </location>
</feature>
<feature type="compositionally biased region" description="Basic residues" evidence="4">
    <location>
        <begin position="1074"/>
        <end position="1083"/>
    </location>
</feature>
<evidence type="ECO:0000256" key="1">
    <source>
        <dbReference type="ARBA" id="ARBA00022737"/>
    </source>
</evidence>
<sequence length="1216" mass="136510">RFADIPPAIDIPVSGGEVGEEVEVNLEELLDDPTELCTLLENENVAKSYWMIIALAYAKQRKIDHAIEMLTKGLGALSRGRPDEKLSLLACLCWLYLWKCREAPRVKPEGQLASEARTKDFYLHSATSTLNDASRISPSYPPLFLARGVLYLLRASLQPSKSGAGTQDSERVETLRQAAKCFEDALRSSSGKNLMAVLGKARASYSLGNYPEALQCYQAVLERAPDLVDPDPRIGIGCCFWQLGHKDDAKGAWQRSFELNPDSKIANILLGLYHLDSSSQYSTTDPQFAPIYKKAMTQYTQKAFKLDDKLPLTCATFGGYFLLRKAWPTVERLARRAIESTDVNAIASDGWYLLARKEHYQNEVSKASDYYLKADQARGGDDKGYTPAKFGAAQLRVLMQDYDGAKFRLEKLIQQTKSIEAMTLLGTLYAEDVFTASPDKPKEEQVTDLKKAISLLESVRVAWKDPKKKSSPDSSVLLNLARLYETDHPERSLQCLQQVEQMELDEIPDEDRPQDMENEETLAAFLREYLPPQLLNNMGCFHYQSEKYAQARDMFQTALNACVKVGDKDSSIDTDALVTTISYNLARTYEAEGLLDEAKKVYEGLLERHSDYTDANTRLTYIALRQSPTEEGPKRIRQLYDTEPANLEVRSLYAWYLSKAKKRTANIADDPEQRHYKHTLQHYDKHDRYSLTGMGNLYLATAREMRRDTEQEKDKRSKTYQKAVEFFDKALQLDPGNAYAAQGIGIALVEDKKEFATSVQIFTKVRESIKDASVFLNLGHVFCEIKQYSRAIENYEAALAKDRARDPQILACLGRVWLLRGKQEKSTTAMKTSLEYSQRALEVAPEQVHFRFNVAFVQIQIAQLTYTLPESQRSLSEVMAASAGLDAAIDSFSAIAKSPNPPFPRGDIEQRANMGRNTMRKQLERAIQGQREYEEKNAARLAHAREQREAEVRKRDEERRLIEEQFAEQRRKIAEERARMQERDRELAEERAAAEREKEEKELTTDSETGERRKKSKKKAAGGKRKKKSDDTETELDGDATDGGDGGRRGRKSRGKSGTATEDTAAETGDERPRKKKKRKLERKAKSATQTKFKSSEKVVDSDSDDEAQTAANGNTRLAETINANEGADGEVKQRDKVMGDGDSGEEEDDDAIVAPRKKVARVIDEDDEEEDQDESAETAGHRSPVLAVNGAAGGQDIVMGDDSVGAAGNDNAAGQ</sequence>
<dbReference type="GO" id="GO:0000993">
    <property type="term" value="F:RNA polymerase II complex binding"/>
    <property type="evidence" value="ECO:0007669"/>
    <property type="project" value="TreeGrafter"/>
</dbReference>
<keyword evidence="6" id="KW-1185">Reference proteome</keyword>
<dbReference type="SMART" id="SM00028">
    <property type="entry name" value="TPR"/>
    <property type="match status" value="9"/>
</dbReference>
<comment type="caution">
    <text evidence="5">The sequence shown here is derived from an EMBL/GenBank/DDBJ whole genome shotgun (WGS) entry which is preliminary data.</text>
</comment>
<keyword evidence="2 3" id="KW-0802">TPR repeat</keyword>
<evidence type="ECO:0000313" key="6">
    <source>
        <dbReference type="Proteomes" id="UP000308768"/>
    </source>
</evidence>
<keyword evidence="1" id="KW-0677">Repeat</keyword>
<evidence type="ECO:0000256" key="2">
    <source>
        <dbReference type="ARBA" id="ARBA00022803"/>
    </source>
</evidence>
<dbReference type="PROSITE" id="PS50005">
    <property type="entry name" value="TPR"/>
    <property type="match status" value="1"/>
</dbReference>
<dbReference type="STRING" id="331657.A0A4U0WSC6"/>
<feature type="non-terminal residue" evidence="5">
    <location>
        <position position="1"/>
    </location>
</feature>
<accession>A0A4U0WSC6</accession>
<dbReference type="Pfam" id="PF13181">
    <property type="entry name" value="TPR_8"/>
    <property type="match status" value="1"/>
</dbReference>
<feature type="compositionally biased region" description="Acidic residues" evidence="4">
    <location>
        <begin position="1032"/>
        <end position="1042"/>
    </location>
</feature>
<proteinExistence type="predicted"/>
<reference evidence="5 6" key="1">
    <citation type="submission" date="2017-03" db="EMBL/GenBank/DDBJ databases">
        <title>Genomes of endolithic fungi from Antarctica.</title>
        <authorList>
            <person name="Coleine C."/>
            <person name="Masonjones S."/>
            <person name="Stajich J.E."/>
        </authorList>
    </citation>
    <scope>NUCLEOTIDE SEQUENCE [LARGE SCALE GENOMIC DNA]</scope>
    <source>
        <strain evidence="5 6">CCFEE 5187</strain>
    </source>
</reference>
<dbReference type="InterPro" id="IPR031101">
    <property type="entry name" value="Ctr9"/>
</dbReference>
<feature type="compositionally biased region" description="Polar residues" evidence="4">
    <location>
        <begin position="1110"/>
        <end position="1124"/>
    </location>
</feature>
<organism evidence="5 6">
    <name type="scientific">Cryomyces minteri</name>
    <dbReference type="NCBI Taxonomy" id="331657"/>
    <lineage>
        <taxon>Eukaryota</taxon>
        <taxon>Fungi</taxon>
        <taxon>Dikarya</taxon>
        <taxon>Ascomycota</taxon>
        <taxon>Pezizomycotina</taxon>
        <taxon>Dothideomycetes</taxon>
        <taxon>Dothideomycetes incertae sedis</taxon>
        <taxon>Cryomyces</taxon>
    </lineage>
</organism>
<dbReference type="InterPro" id="IPR011990">
    <property type="entry name" value="TPR-like_helical_dom_sf"/>
</dbReference>
<name>A0A4U0WSC6_9PEZI</name>
<feature type="compositionally biased region" description="Basic and acidic residues" evidence="4">
    <location>
        <begin position="979"/>
        <end position="1004"/>
    </location>
</feature>